<accession>A0A7W6JF25</accession>
<organism evidence="1 2">
    <name type="scientific">Brevundimonas lenta</name>
    <dbReference type="NCBI Taxonomy" id="424796"/>
    <lineage>
        <taxon>Bacteria</taxon>
        <taxon>Pseudomonadati</taxon>
        <taxon>Pseudomonadota</taxon>
        <taxon>Alphaproteobacteria</taxon>
        <taxon>Caulobacterales</taxon>
        <taxon>Caulobacteraceae</taxon>
        <taxon>Brevundimonas</taxon>
    </lineage>
</organism>
<keyword evidence="1" id="KW-0548">Nucleotidyltransferase</keyword>
<dbReference type="AlphaFoldDB" id="A0A7W6JF25"/>
<dbReference type="GO" id="GO:0016779">
    <property type="term" value="F:nucleotidyltransferase activity"/>
    <property type="evidence" value="ECO:0007669"/>
    <property type="project" value="UniProtKB-KW"/>
</dbReference>
<evidence type="ECO:0000313" key="2">
    <source>
        <dbReference type="Proteomes" id="UP000529946"/>
    </source>
</evidence>
<gene>
    <name evidence="1" type="ORF">GGR12_002851</name>
</gene>
<proteinExistence type="predicted"/>
<sequence length="85" mass="9302">MREVEKAAAKSGAPFLAADKPLGETRIRWSQAFDALTRVAALEDALSSARSVPGQDEAFRRLKAERDALRRAIKTGEIWEDSTGS</sequence>
<name>A0A7W6JF25_9CAUL</name>
<comment type="caution">
    <text evidence="1">The sequence shown here is derived from an EMBL/GenBank/DDBJ whole genome shotgun (WGS) entry which is preliminary data.</text>
</comment>
<protein>
    <submittedName>
        <fullName evidence="1">DNA primase</fullName>
        <ecNumber evidence="1">2.7.7.-</ecNumber>
    </submittedName>
</protein>
<keyword evidence="2" id="KW-1185">Reference proteome</keyword>
<dbReference type="Proteomes" id="UP000529946">
    <property type="component" value="Unassembled WGS sequence"/>
</dbReference>
<evidence type="ECO:0000313" key="1">
    <source>
        <dbReference type="EMBL" id="MBB4083963.1"/>
    </source>
</evidence>
<dbReference type="EC" id="2.7.7.-" evidence="1"/>
<reference evidence="1 2" key="1">
    <citation type="submission" date="2020-08" db="EMBL/GenBank/DDBJ databases">
        <title>Genomic Encyclopedia of Type Strains, Phase IV (KMG-IV): sequencing the most valuable type-strain genomes for metagenomic binning, comparative biology and taxonomic classification.</title>
        <authorList>
            <person name="Goeker M."/>
        </authorList>
    </citation>
    <scope>NUCLEOTIDE SEQUENCE [LARGE SCALE GENOMIC DNA]</scope>
    <source>
        <strain evidence="1 2">DSM 23960</strain>
    </source>
</reference>
<dbReference type="RefSeq" id="WP_246328937.1">
    <property type="nucleotide sequence ID" value="NZ_BAAAER010000003.1"/>
</dbReference>
<keyword evidence="1" id="KW-0808">Transferase</keyword>
<dbReference type="EMBL" id="JACIDM010000003">
    <property type="protein sequence ID" value="MBB4083963.1"/>
    <property type="molecule type" value="Genomic_DNA"/>
</dbReference>